<reference evidence="2 3" key="1">
    <citation type="submission" date="2013-11" db="EMBL/GenBank/DDBJ databases">
        <title>Metagenomic analysis of a methanogenic consortium involved in long chain n-alkane degradation.</title>
        <authorList>
            <person name="Davidova I.A."/>
            <person name="Callaghan A.V."/>
            <person name="Wawrik B."/>
            <person name="Pruitt S."/>
            <person name="Marks C."/>
            <person name="Duncan K.E."/>
            <person name="Suflita J.M."/>
        </authorList>
    </citation>
    <scope>NUCLEOTIDE SEQUENCE [LARGE SCALE GENOMIC DNA]</scope>
    <source>
        <strain evidence="2 3">SPR</strain>
    </source>
</reference>
<evidence type="ECO:0000313" key="2">
    <source>
        <dbReference type="EMBL" id="KIX13993.1"/>
    </source>
</evidence>
<dbReference type="RefSeq" id="WP_044348969.1">
    <property type="nucleotide sequence ID" value="NZ_AZAC01000014.1"/>
</dbReference>
<sequence length="659" mass="73240">MPKPQAGEYARIRHHLDKALEEAKAWDEVKAEDRKKAYRYYRARKLGSPRPGQPKVVSSDVLDAVEAMLPDLLEIFAGSEEPVAIKPRTTRATDSARLNKHLLKYQRERQLNWFEFLYTWLKDGLLYRNGICRWGWKYEERVHEERYETIFLPELRQKLDQGAELVSYDQEIPSPLGGQALGLTNAVIREIEVITDQPEIEVIPPGNFLISRSSKAIKNAPFVALRDFPTRYELRQVKEQLGYFDLNAIPKESVSSTEEEQSSFQEIGREDPYAGDDEGPGQWDRVERFTCYVLWPGDNGEMVPMVATLANERLIGWQENVFKEPPFLSWSPILDTHKFEGISLVDLTMEYQHIKTTLWRALLSFMAHQTAPQHLYERDAGVDLNALLAGRPHSLIGVDPGKLGAVRALERPQLGQDVWRFIEFLEAGKEQRLGVTRLNQGLMGGSLNDTARGMMSLMQKADKRLRLIARLFAEMGLKPLFRRLIKMNQDFIDQEMVLGVSESEDVTLSPEMLGGDLDLVVNVGLGNSDSAMTIQQMQQLLGILLQVGQTPQGQGLITPQNIYHVVRHIVEAMGRPGAQFITDPDEQGGMYGFAPNGQGAYGAAGAGMPGQAGPGPAGPGVVGPPGMGPGGGAVAQEIPPELMARLQAAQGQGPGGVLN</sequence>
<dbReference type="OrthoDB" id="5464900at2"/>
<evidence type="ECO:0000313" key="3">
    <source>
        <dbReference type="Proteomes" id="UP000032233"/>
    </source>
</evidence>
<dbReference type="STRING" id="1429043.X474_12990"/>
<dbReference type="AlphaFoldDB" id="A0A0D2HU61"/>
<dbReference type="Pfam" id="PF23899">
    <property type="entry name" value="SU10_portal"/>
    <property type="match status" value="1"/>
</dbReference>
<feature type="region of interest" description="Disordered" evidence="1">
    <location>
        <begin position="253"/>
        <end position="282"/>
    </location>
</feature>
<dbReference type="InterPro" id="IPR056909">
    <property type="entry name" value="SU10_portal"/>
</dbReference>
<proteinExistence type="predicted"/>
<dbReference type="InParanoid" id="A0A0D2HU61"/>
<evidence type="ECO:0000256" key="1">
    <source>
        <dbReference type="SAM" id="MobiDB-lite"/>
    </source>
</evidence>
<dbReference type="Proteomes" id="UP000032233">
    <property type="component" value="Unassembled WGS sequence"/>
</dbReference>
<gene>
    <name evidence="2" type="ORF">X474_12990</name>
</gene>
<name>A0A0D2HU61_9BACT</name>
<dbReference type="EMBL" id="AZAC01000014">
    <property type="protein sequence ID" value="KIX13993.1"/>
    <property type="molecule type" value="Genomic_DNA"/>
</dbReference>
<comment type="caution">
    <text evidence="2">The sequence shown here is derived from an EMBL/GenBank/DDBJ whole genome shotgun (WGS) entry which is preliminary data.</text>
</comment>
<accession>A0A0D2HU61</accession>
<feature type="compositionally biased region" description="Low complexity" evidence="1">
    <location>
        <begin position="253"/>
        <end position="266"/>
    </location>
</feature>
<keyword evidence="3" id="KW-1185">Reference proteome</keyword>
<dbReference type="PATRIC" id="fig|1429043.3.peg.2760"/>
<organism evidence="2 3">
    <name type="scientific">Dethiosulfatarculus sandiegensis</name>
    <dbReference type="NCBI Taxonomy" id="1429043"/>
    <lineage>
        <taxon>Bacteria</taxon>
        <taxon>Pseudomonadati</taxon>
        <taxon>Thermodesulfobacteriota</taxon>
        <taxon>Desulfarculia</taxon>
        <taxon>Desulfarculales</taxon>
        <taxon>Desulfarculaceae</taxon>
        <taxon>Dethiosulfatarculus</taxon>
    </lineage>
</organism>
<evidence type="ECO:0008006" key="4">
    <source>
        <dbReference type="Google" id="ProtNLM"/>
    </source>
</evidence>
<protein>
    <recommendedName>
        <fullName evidence="4">Portal protein</fullName>
    </recommendedName>
</protein>